<dbReference type="CDD" id="cd04859">
    <property type="entry name" value="Prim_Pol"/>
    <property type="match status" value="1"/>
</dbReference>
<comment type="caution">
    <text evidence="3">The sequence shown here is derived from an EMBL/GenBank/DDBJ whole genome shotgun (WGS) entry which is preliminary data.</text>
</comment>
<evidence type="ECO:0008006" key="5">
    <source>
        <dbReference type="Google" id="ProtNLM"/>
    </source>
</evidence>
<evidence type="ECO:0000313" key="4">
    <source>
        <dbReference type="Proteomes" id="UP000030182"/>
    </source>
</evidence>
<dbReference type="EMBL" id="JDRS01000015">
    <property type="protein sequence ID" value="KDS92791.1"/>
    <property type="molecule type" value="Genomic_DNA"/>
</dbReference>
<dbReference type="Pfam" id="PF09250">
    <property type="entry name" value="Prim-Pol"/>
    <property type="match status" value="1"/>
</dbReference>
<name>A0ABR4SIA3_9MICO</name>
<keyword evidence="4" id="KW-1185">Reference proteome</keyword>
<feature type="domain" description="Primase C-terminal 1" evidence="1">
    <location>
        <begin position="216"/>
        <end position="279"/>
    </location>
</feature>
<proteinExistence type="predicted"/>
<organism evidence="3 4">
    <name type="scientific">Dermabacter hominis 1368</name>
    <dbReference type="NCBI Taxonomy" id="1450519"/>
    <lineage>
        <taxon>Bacteria</taxon>
        <taxon>Bacillati</taxon>
        <taxon>Actinomycetota</taxon>
        <taxon>Actinomycetes</taxon>
        <taxon>Micrococcales</taxon>
        <taxon>Dermabacteraceae</taxon>
        <taxon>Dermabacter</taxon>
    </lineage>
</organism>
<evidence type="ECO:0000259" key="1">
    <source>
        <dbReference type="SMART" id="SM00942"/>
    </source>
</evidence>
<sequence length="307" mass="32115">MSLNLYQFASLVAPRPDRLLGRVAGDLASAGVPVFPCVPGQKRPLTARGFHDATTDLAQIEQWWTRWPDANLGLPTGAVSGVVVVDVDIREHIDGRESMRRALDAGRAGVPVFTVVSPSGGRHGYYPATPGVVQRSWQAARVGVDFRGDGGYIVIPPSHTAAGSYRLATVRQGAAVGIDGDALRDFLDPRPALKPRAADRGMDQSEPGVVVVSRLAAWVAGLGEGERNRGLFWAACRAAEHDITPATAVDVLGAAAAEVGLGPREIAATVRSAYRTAHPTTSTASRATEPAAASPVRVPVGAGWGLA</sequence>
<dbReference type="Proteomes" id="UP000030182">
    <property type="component" value="Unassembled WGS sequence"/>
</dbReference>
<evidence type="ECO:0000259" key="2">
    <source>
        <dbReference type="SMART" id="SM00943"/>
    </source>
</evidence>
<dbReference type="RefSeq" id="WP_034375241.1">
    <property type="nucleotide sequence ID" value="NZ_KN323186.1"/>
</dbReference>
<dbReference type="SUPFAM" id="SSF56747">
    <property type="entry name" value="Prim-pol domain"/>
    <property type="match status" value="1"/>
</dbReference>
<dbReference type="InterPro" id="IPR015330">
    <property type="entry name" value="DNA_primase/pol_bifunc_N"/>
</dbReference>
<dbReference type="SMART" id="SM00943">
    <property type="entry name" value="Prim-Pol"/>
    <property type="match status" value="1"/>
</dbReference>
<gene>
    <name evidence="3" type="ORF">DHOM_09030</name>
</gene>
<dbReference type="InterPro" id="IPR014820">
    <property type="entry name" value="PriCT_1"/>
</dbReference>
<protein>
    <recommendedName>
        <fullName evidence="5">DNA primase</fullName>
    </recommendedName>
</protein>
<reference evidence="3 4" key="1">
    <citation type="submission" date="2014-01" db="EMBL/GenBank/DDBJ databases">
        <title>Draft genome sequence of the multidrug-resistant clinical isolate Dermabacter hominis 1368.</title>
        <authorList>
            <person name="Albersmeier A."/>
            <person name="Bomholt C."/>
            <person name="Glaub A."/>
            <person name="Ruckert C."/>
            <person name="Soriano F."/>
            <person name="Fernandez-Natal I."/>
            <person name="Tauch A."/>
        </authorList>
    </citation>
    <scope>NUCLEOTIDE SEQUENCE [LARGE SCALE GENOMIC DNA]</scope>
    <source>
        <strain evidence="3 4">1368</strain>
    </source>
</reference>
<feature type="domain" description="DNA primase/polymerase bifunctional N-terminal" evidence="2">
    <location>
        <begin position="24"/>
        <end position="183"/>
    </location>
</feature>
<dbReference type="SMART" id="SM00942">
    <property type="entry name" value="PriCT_1"/>
    <property type="match status" value="1"/>
</dbReference>
<evidence type="ECO:0000313" key="3">
    <source>
        <dbReference type="EMBL" id="KDS92791.1"/>
    </source>
</evidence>
<accession>A0ABR4SIA3</accession>